<dbReference type="Proteomes" id="UP000663828">
    <property type="component" value="Unassembled WGS sequence"/>
</dbReference>
<reference evidence="2" key="1">
    <citation type="submission" date="2021-02" db="EMBL/GenBank/DDBJ databases">
        <authorList>
            <person name="Nowell W R."/>
        </authorList>
    </citation>
    <scope>NUCLEOTIDE SEQUENCE</scope>
</reference>
<sequence>MPDFGPCGDPTCSQTAVRLFDCAHHCMKMVCLQHLIEHDRVFERNKKQLENQQSELKRLQSVYSSLIDENKIRSEYEHKLNEYKKLVNEVNSLLSNRSTDADKYRSIVDKLKKMINEKQKQSGESLTIVKVEPIEENLSLTTTKDESIYIGFDRLENLVIDTDYHKRKARELAMKKRKSENKLTITDDDDDDNDSDIPNLPVHRIPGICPLWIQGAYGLNTKHHAVRLCRKKHFNDLSNHIRQFHGLLTPVANLIARAVDSQISTMKCLIPNDLQVADSRRSFLCPFRSECSTQYWLPGICLKSHLVDVHHMTELAADLKIQTIRKLNRNKPMLKIRSKIYKIMKQIDGMNMPQRGQCTDLTCTEGITELYECHCCNWLICLKHLLEHVDVARNDRRKQIERLRNDLVSVTHTLQQLVEKKIMEIEREKKLIIQARTKIDSTGCSIEDLKAIFDEIHQAIFLNGREELVVKTEPSIDLLRVNACNEWNVVVSETSSLPKSNFSESSPSYVTRRTSKSSEIMPNLLTDEDHPMDTDLELASSIYEETTVSNIKDAVDDENHDLKNGINAQHIIAPCPLRSHGAFGLTKARHGITFCTSRIKTRQHLYTHFRSKHCLKSVYADRLCRAVADGLQPKTTNLFADDEEVTDRSRYIPCPFTNGKINLIGCCPPYSRRIPCKNETVPDTDLKHHLINVHHISAAMAREIDKIYKYKLLQNKNQISN</sequence>
<dbReference type="EMBL" id="CAJNOR010002063">
    <property type="protein sequence ID" value="CAF1242146.1"/>
    <property type="molecule type" value="Genomic_DNA"/>
</dbReference>
<dbReference type="AlphaFoldDB" id="A0A814ZDH4"/>
<name>A0A814ZDH4_ADIRI</name>
<comment type="caution">
    <text evidence="2">The sequence shown here is derived from an EMBL/GenBank/DDBJ whole genome shotgun (WGS) entry which is preliminary data.</text>
</comment>
<proteinExistence type="predicted"/>
<accession>A0A814ZDH4</accession>
<feature type="coiled-coil region" evidence="1">
    <location>
        <begin position="42"/>
        <end position="121"/>
    </location>
</feature>
<evidence type="ECO:0000313" key="3">
    <source>
        <dbReference type="Proteomes" id="UP000663828"/>
    </source>
</evidence>
<evidence type="ECO:0000256" key="1">
    <source>
        <dbReference type="SAM" id="Coils"/>
    </source>
</evidence>
<organism evidence="2 3">
    <name type="scientific">Adineta ricciae</name>
    <name type="common">Rotifer</name>
    <dbReference type="NCBI Taxonomy" id="249248"/>
    <lineage>
        <taxon>Eukaryota</taxon>
        <taxon>Metazoa</taxon>
        <taxon>Spiralia</taxon>
        <taxon>Gnathifera</taxon>
        <taxon>Rotifera</taxon>
        <taxon>Eurotatoria</taxon>
        <taxon>Bdelloidea</taxon>
        <taxon>Adinetida</taxon>
        <taxon>Adinetidae</taxon>
        <taxon>Adineta</taxon>
    </lineage>
</organism>
<gene>
    <name evidence="2" type="ORF">XAT740_LOCUS25795</name>
</gene>
<keyword evidence="1" id="KW-0175">Coiled coil</keyword>
<protein>
    <submittedName>
        <fullName evidence="2">Uncharacterized protein</fullName>
    </submittedName>
</protein>
<evidence type="ECO:0000313" key="2">
    <source>
        <dbReference type="EMBL" id="CAF1242146.1"/>
    </source>
</evidence>
<keyword evidence="3" id="KW-1185">Reference proteome</keyword>